<dbReference type="InterPro" id="IPR052111">
    <property type="entry name" value="Spermatogenesis_Ciliary_MAP"/>
</dbReference>
<keyword evidence="2" id="KW-0539">Nucleus</keyword>
<dbReference type="GO" id="GO:0005634">
    <property type="term" value="C:nucleus"/>
    <property type="evidence" value="ECO:0007669"/>
    <property type="project" value="UniProtKB-SubCell"/>
</dbReference>
<reference evidence="7" key="3">
    <citation type="submission" date="2015-02" db="UniProtKB">
        <authorList>
            <consortium name="EnsemblProtists"/>
        </authorList>
    </citation>
    <scope>IDENTIFICATION</scope>
    <source>
        <strain evidence="7">DAOM BR144</strain>
    </source>
</reference>
<organism evidence="7 8">
    <name type="scientific">Globisporangium ultimum (strain ATCC 200006 / CBS 805.95 / DAOM BR144)</name>
    <name type="common">Pythium ultimum</name>
    <dbReference type="NCBI Taxonomy" id="431595"/>
    <lineage>
        <taxon>Eukaryota</taxon>
        <taxon>Sar</taxon>
        <taxon>Stramenopiles</taxon>
        <taxon>Oomycota</taxon>
        <taxon>Peronosporomycetes</taxon>
        <taxon>Pythiales</taxon>
        <taxon>Pythiaceae</taxon>
        <taxon>Globisporangium</taxon>
    </lineage>
</organism>
<dbReference type="eggNOG" id="ENOG502QU8V">
    <property type="taxonomic scope" value="Eukaryota"/>
</dbReference>
<dbReference type="Pfam" id="PF06294">
    <property type="entry name" value="CH_2"/>
    <property type="match status" value="1"/>
</dbReference>
<evidence type="ECO:0000256" key="4">
    <source>
        <dbReference type="ARBA" id="ARBA00071322"/>
    </source>
</evidence>
<dbReference type="AlphaFoldDB" id="K3WR73"/>
<dbReference type="Proteomes" id="UP000019132">
    <property type="component" value="Unassembled WGS sequence"/>
</dbReference>
<dbReference type="PROSITE" id="PS50021">
    <property type="entry name" value="CH"/>
    <property type="match status" value="1"/>
</dbReference>
<dbReference type="InterPro" id="IPR001715">
    <property type="entry name" value="CH_dom"/>
</dbReference>
<dbReference type="GO" id="GO:0008017">
    <property type="term" value="F:microtubule binding"/>
    <property type="evidence" value="ECO:0007669"/>
    <property type="project" value="TreeGrafter"/>
</dbReference>
<dbReference type="EnsemblProtists" id="PYU1_T007467">
    <property type="protein sequence ID" value="PYU1_T007467"/>
    <property type="gene ID" value="PYU1_G007451"/>
</dbReference>
<evidence type="ECO:0000256" key="3">
    <source>
        <dbReference type="ARBA" id="ARBA00058372"/>
    </source>
</evidence>
<dbReference type="EMBL" id="GL376585">
    <property type="status" value="NOT_ANNOTATED_CDS"/>
    <property type="molecule type" value="Genomic_DNA"/>
</dbReference>
<proteinExistence type="predicted"/>
<comment type="function">
    <text evidence="3">May play a role in apoptosis regulation.</text>
</comment>
<evidence type="ECO:0000256" key="5">
    <source>
        <dbReference type="SAM" id="MobiDB-lite"/>
    </source>
</evidence>
<reference evidence="8" key="1">
    <citation type="journal article" date="2010" name="Genome Biol.">
        <title>Genome sequence of the necrotrophic plant pathogen Pythium ultimum reveals original pathogenicity mechanisms and effector repertoire.</title>
        <authorList>
            <person name="Levesque C.A."/>
            <person name="Brouwer H."/>
            <person name="Cano L."/>
            <person name="Hamilton J.P."/>
            <person name="Holt C."/>
            <person name="Huitema E."/>
            <person name="Raffaele S."/>
            <person name="Robideau G.P."/>
            <person name="Thines M."/>
            <person name="Win J."/>
            <person name="Zerillo M.M."/>
            <person name="Beakes G.W."/>
            <person name="Boore J.L."/>
            <person name="Busam D."/>
            <person name="Dumas B."/>
            <person name="Ferriera S."/>
            <person name="Fuerstenberg S.I."/>
            <person name="Gachon C.M."/>
            <person name="Gaulin E."/>
            <person name="Govers F."/>
            <person name="Grenville-Briggs L."/>
            <person name="Horner N."/>
            <person name="Hostetler J."/>
            <person name="Jiang R.H."/>
            <person name="Johnson J."/>
            <person name="Krajaejun T."/>
            <person name="Lin H."/>
            <person name="Meijer H.J."/>
            <person name="Moore B."/>
            <person name="Morris P."/>
            <person name="Phuntmart V."/>
            <person name="Puiu D."/>
            <person name="Shetty J."/>
            <person name="Stajich J.E."/>
            <person name="Tripathy S."/>
            <person name="Wawra S."/>
            <person name="van West P."/>
            <person name="Whitty B.R."/>
            <person name="Coutinho P.M."/>
            <person name="Henrissat B."/>
            <person name="Martin F."/>
            <person name="Thomas P.D."/>
            <person name="Tyler B.M."/>
            <person name="De Vries R.P."/>
            <person name="Kamoun S."/>
            <person name="Yandell M."/>
            <person name="Tisserat N."/>
            <person name="Buell C.R."/>
        </authorList>
    </citation>
    <scope>NUCLEOTIDE SEQUENCE</scope>
    <source>
        <strain evidence="8">DAOM:BR144</strain>
    </source>
</reference>
<keyword evidence="8" id="KW-1185">Reference proteome</keyword>
<feature type="region of interest" description="Disordered" evidence="5">
    <location>
        <begin position="276"/>
        <end position="314"/>
    </location>
</feature>
<dbReference type="Gene3D" id="1.10.418.10">
    <property type="entry name" value="Calponin-like domain"/>
    <property type="match status" value="1"/>
</dbReference>
<dbReference type="GO" id="GO:0005930">
    <property type="term" value="C:axoneme"/>
    <property type="evidence" value="ECO:0007669"/>
    <property type="project" value="TreeGrafter"/>
</dbReference>
<name>K3WR73_GLOUD</name>
<dbReference type="InterPro" id="IPR036872">
    <property type="entry name" value="CH_dom_sf"/>
</dbReference>
<dbReference type="PANTHER" id="PTHR12509">
    <property type="entry name" value="SPERMATOGENESIS-ASSOCIATED 4-RELATED"/>
    <property type="match status" value="1"/>
</dbReference>
<comment type="subcellular location">
    <subcellularLocation>
        <location evidence="1">Nucleus</location>
    </subcellularLocation>
</comment>
<dbReference type="InParanoid" id="K3WR73"/>
<evidence type="ECO:0000259" key="6">
    <source>
        <dbReference type="PROSITE" id="PS50021"/>
    </source>
</evidence>
<dbReference type="FunFam" id="1.10.418.10:FF:000061">
    <property type="entry name" value="Spermatogenesis associated 4"/>
    <property type="match status" value="1"/>
</dbReference>
<dbReference type="HOGENOM" id="CLU_017683_0_0_1"/>
<dbReference type="OMA" id="IEREFHP"/>
<evidence type="ECO:0000256" key="2">
    <source>
        <dbReference type="ARBA" id="ARBA00023242"/>
    </source>
</evidence>
<evidence type="ECO:0000313" key="8">
    <source>
        <dbReference type="Proteomes" id="UP000019132"/>
    </source>
</evidence>
<reference evidence="8" key="2">
    <citation type="submission" date="2010-04" db="EMBL/GenBank/DDBJ databases">
        <authorList>
            <person name="Buell R."/>
            <person name="Hamilton J."/>
            <person name="Hostetler J."/>
        </authorList>
    </citation>
    <scope>NUCLEOTIDE SEQUENCE [LARGE SCALE GENOMIC DNA]</scope>
    <source>
        <strain evidence="8">DAOM:BR144</strain>
    </source>
</reference>
<dbReference type="VEuPathDB" id="FungiDB:PYU1_G007451"/>
<evidence type="ECO:0000313" key="7">
    <source>
        <dbReference type="EnsemblProtists" id="PYU1_T007467"/>
    </source>
</evidence>
<dbReference type="InterPro" id="IPR010441">
    <property type="entry name" value="CH_2"/>
</dbReference>
<dbReference type="STRING" id="431595.K3WR73"/>
<protein>
    <recommendedName>
        <fullName evidence="4">Spermatogenesis-associated protein 4</fullName>
    </recommendedName>
</protein>
<feature type="domain" description="Calponin-homology (CH)" evidence="6">
    <location>
        <begin position="10"/>
        <end position="117"/>
    </location>
</feature>
<sequence length="860" mass="96802">MSAQHEGDSNKLNRELLRWIQSLDLAYSIKNVKRDFSNGFLVAEIMSRYYDKDISMHSYDNGIGIKVKKDNWDQLAKLFGRFSDLEPLTSKADIDALIHCRNGAAVGFLTKLYQCLTKRTIHPTSSLPQQFAAASSAGVATPVAKATDAVENIPPYAKTTGSTLIREKMRDSDIAEMNDETEINRKVRTIHNRHEETLQLERLMPEMPEMPDRYPSIRSASKATVLRGATRPVRNDDSPTLMTQHVVKEVQIKSMNEKSLEKLRVTREAKEKEALGGSVYGGHSGTAGASFDSHGGRGRFSMNGGGGGSAPDLIQKRKPMDLLNEAVARKLSSMGLLSKLEQRSKDKFEAFVDALFDGQQFSDQESADILTDVVDEEGLLALAFVEYPKEFWKFMGLLYPLLTENEDEHLVFLSTLEVLRQIGHQCVQRDSAIAALLMSESILPKIISDLREHATKRAPLLQVVYSFVPDSVLAHIQTIKRLREGLPDDIPVFIHTLSILLYMENDLDDTLVDLYYYYCCIGLEAPCEKLRAACLSMLVPLVSYDLSLVVDLLPRLTQFSSRYAWWEVKGQLLIVSSAFLHSASKPPAQDSDRDLTDQIELALTIIEREFHPSANMNMRRIGLTYLAKNLYNYQELVPLYVDVLFSLPPVILHVMLRQPAASQSYGAHEEETGSHESFDEIKNELPIRGTSGARYKLMPLPEHWDSIAMAKQIFYERKSQDHADFEVIYVLHSCFEQLHSTDRSEDAKMLYDQMKGFLVLGVLDAGGCALVAQIIKRILRSAPGYADDIFQHDVFIESLQKLVTKNVDDIRQQSVTKLLRESSLIDLQCATSVQRCVQTLRSLCNSHTFNASLFALTLDT</sequence>
<dbReference type="GO" id="GO:0051493">
    <property type="term" value="P:regulation of cytoskeleton organization"/>
    <property type="evidence" value="ECO:0007669"/>
    <property type="project" value="TreeGrafter"/>
</dbReference>
<accession>K3WR73</accession>
<dbReference type="PANTHER" id="PTHR12509:SF8">
    <property type="entry name" value="SPERMATOGENESIS-ASSOCIATED PROTEIN 4"/>
    <property type="match status" value="1"/>
</dbReference>
<evidence type="ECO:0000256" key="1">
    <source>
        <dbReference type="ARBA" id="ARBA00004123"/>
    </source>
</evidence>